<evidence type="ECO:0000313" key="7">
    <source>
        <dbReference type="Proteomes" id="UP000649617"/>
    </source>
</evidence>
<feature type="signal peptide" evidence="5">
    <location>
        <begin position="1"/>
        <end position="16"/>
    </location>
</feature>
<feature type="transmembrane region" description="Helical" evidence="4">
    <location>
        <begin position="173"/>
        <end position="197"/>
    </location>
</feature>
<dbReference type="Proteomes" id="UP000649617">
    <property type="component" value="Unassembled WGS sequence"/>
</dbReference>
<keyword evidence="4" id="KW-0812">Transmembrane</keyword>
<dbReference type="GO" id="GO:0031012">
    <property type="term" value="C:extracellular matrix"/>
    <property type="evidence" value="ECO:0007669"/>
    <property type="project" value="TreeGrafter"/>
</dbReference>
<dbReference type="PROSITE" id="PS51450">
    <property type="entry name" value="LRR"/>
    <property type="match status" value="1"/>
</dbReference>
<feature type="transmembrane region" description="Helical" evidence="4">
    <location>
        <begin position="311"/>
        <end position="328"/>
    </location>
</feature>
<evidence type="ECO:0000313" key="6">
    <source>
        <dbReference type="EMBL" id="CAE7650910.1"/>
    </source>
</evidence>
<gene>
    <name evidence="6" type="primary">LRRC15</name>
    <name evidence="6" type="ORF">SPIL2461_LOCUS17376</name>
</gene>
<proteinExistence type="predicted"/>
<protein>
    <submittedName>
        <fullName evidence="6">LRRC15 protein</fullName>
    </submittedName>
</protein>
<evidence type="ECO:0000256" key="2">
    <source>
        <dbReference type="ARBA" id="ARBA00022729"/>
    </source>
</evidence>
<dbReference type="InterPro" id="IPR026906">
    <property type="entry name" value="LRR_5"/>
</dbReference>
<dbReference type="GO" id="GO:0005615">
    <property type="term" value="C:extracellular space"/>
    <property type="evidence" value="ECO:0007669"/>
    <property type="project" value="TreeGrafter"/>
</dbReference>
<evidence type="ECO:0000256" key="5">
    <source>
        <dbReference type="SAM" id="SignalP"/>
    </source>
</evidence>
<keyword evidence="3" id="KW-0677">Repeat</keyword>
<dbReference type="PANTHER" id="PTHR24373">
    <property type="entry name" value="SLIT RELATED LEUCINE-RICH REPEAT NEURONAL PROTEIN"/>
    <property type="match status" value="1"/>
</dbReference>
<feature type="chain" id="PRO_5032319536" evidence="5">
    <location>
        <begin position="17"/>
        <end position="1530"/>
    </location>
</feature>
<comment type="caution">
    <text evidence="6">The sequence shown here is derived from an EMBL/GenBank/DDBJ whole genome shotgun (WGS) entry which is preliminary data.</text>
</comment>
<evidence type="ECO:0000256" key="1">
    <source>
        <dbReference type="ARBA" id="ARBA00022614"/>
    </source>
</evidence>
<keyword evidence="4" id="KW-0472">Membrane</keyword>
<keyword evidence="2 5" id="KW-0732">Signal</keyword>
<accession>A0A812VZC7</accession>
<keyword evidence="7" id="KW-1185">Reference proteome</keyword>
<name>A0A812VZC7_SYMPI</name>
<dbReference type="InterPro" id="IPR032675">
    <property type="entry name" value="LRR_dom_sf"/>
</dbReference>
<dbReference type="FunFam" id="3.80.10.10:FF:001164">
    <property type="entry name" value="GH01279p"/>
    <property type="match status" value="1"/>
</dbReference>
<keyword evidence="4" id="KW-1133">Transmembrane helix</keyword>
<dbReference type="Gene3D" id="3.80.10.10">
    <property type="entry name" value="Ribonuclease Inhibitor"/>
    <property type="match status" value="2"/>
</dbReference>
<dbReference type="SMART" id="SM00369">
    <property type="entry name" value="LRR_TYP"/>
    <property type="match status" value="9"/>
</dbReference>
<evidence type="ECO:0000256" key="4">
    <source>
        <dbReference type="SAM" id="Phobius"/>
    </source>
</evidence>
<dbReference type="SUPFAM" id="SSF52058">
    <property type="entry name" value="L domain-like"/>
    <property type="match status" value="1"/>
</dbReference>
<organism evidence="6 7">
    <name type="scientific">Symbiodinium pilosum</name>
    <name type="common">Dinoflagellate</name>
    <dbReference type="NCBI Taxonomy" id="2952"/>
    <lineage>
        <taxon>Eukaryota</taxon>
        <taxon>Sar</taxon>
        <taxon>Alveolata</taxon>
        <taxon>Dinophyceae</taxon>
        <taxon>Suessiales</taxon>
        <taxon>Symbiodiniaceae</taxon>
        <taxon>Symbiodinium</taxon>
    </lineage>
</organism>
<sequence>MVVYACLIIWVATSRALRTDNYLELERPAENCPETCTAVSSADVRGLYEVRGEAAKELGRLPAQHYIVGSSCATDFSAPANIVPWVDAQDPVNKSFIAIYVDPKMDHKIHKNAAGTVFLCATQSQSCVCKLTGHKPLAVFGRFVSMLRSKSAENLMDLHLSMERMCPAALPNLLAAMIFVLSLVLAAVVSEAACRMWQASSTGPRHSEKAKVWEDNTVLVKTPIGSFVTGCGWFAGFMMSLAALQSGALLFVEKNTELETPVWFLAAFPAFLALTAAVRLMNLLSKRLLASALLEHGCVLTDVGQSQTMDALLIAMLTMYSLVILCLVSSSLRAFAVTLTALAGPSWALLKAINVARETEIMLNYVETNLKHFAKDSLPKIQIIPCHSLARAGRRGQDLCDLASEPAVEGDKSLDMTLSDLSWQRWSIYHLTGSRAGFLVLPGFAALVATSLFISSMHLANYACAGGELSDLQLPSSFRALRFTEFQDKYEVVIDRSFRQAAIAASSPASATRHINFTQPVASADISPSFKIHQVNDSTSTALEEAQLSNHLVPRVARIGVKGLRPSLPAVDYQVQFSPLMTLPVLVSIAAGDFATHVAWSTLPGSVLSLPQGTSDLDVQVSLADFVLGLPVQLHDNVSDAVLWTAFDPRSDADEGTCSRQCKERLDCFANYLGHNGCFFALGNHKVLESGRATGWHSLRTSNRKLSGHISGCVVNDTDSRILSTCGKPVSPENTVLHFGKIRPDWRSKSATLSLALQLEVGGQRFDSEVEQVVLHQGSPAAIDAIGVVLGELSGSNQTVEVRSSTFVDGLGQITIKLFPYDPLNYTSMRVLLMPLLPDRAFKVQWSFVPEVMEGDLAFVRASPRCQESALVRARYEVCGAKGGIPDRPVALPFAPWTGHLGKFVIYTVTPRDTKWMWPQSKRYTPTFTFAGVDRLMAWAAEAHDCHVLDRIQAMLEIVSQPVPQSTSEANWFGVKIDDSAIVELVSSADALCHLIKKDCTDVFCEGIRMSLHVTELDPPLLSPEGFVKVIMCLHNFNRTGCNEDFRWTYHDNTLQLEDHPTQIPLHTFLAVMSQPDEFDFLGTVYSSLNSTESSQFALDSAREVWSLQTPSAGLVARLAKLNNDMPTWLLEKLISSDVGALALNAAELPTYKATFAGVTRLKAALHKASELSNIAVAVQLAEGYCPSFDLVASQYSWLQHCRNLQTLDLYDFILPNLSDSILQNVSSLERCTLQTNTIPTFPSELLRSFVSLKALMLKHNEMQNLANGAFEGLTRLQSLLLSSNGIRKLEAGTFQGLTSLRELDVAELHLSEISDDAFSCIPSLESLTLACVQTSKGFAVTASSRLPLASLPKAIFSNLTSLKNLHLGCTSITSLSEDVFEHLKLLEELNLKDNNLKNLSGKIFSNLRHLKSLSLAANRVDQLPSNLFHGLGSLEELNLESMGLEQLPDGIFADLKSLRILRLSRNLTKLEVLEVRRNSIRSLPADVFDDLSSLKVVDLFAGTHVSAYRSIQENKPTACRKPHVSCIIG</sequence>
<dbReference type="Pfam" id="PF13306">
    <property type="entry name" value="LRR_5"/>
    <property type="match status" value="1"/>
</dbReference>
<dbReference type="InterPro" id="IPR050328">
    <property type="entry name" value="Dev_Immune_Receptor"/>
</dbReference>
<keyword evidence="1" id="KW-0433">Leucine-rich repeat</keyword>
<reference evidence="6" key="1">
    <citation type="submission" date="2021-02" db="EMBL/GenBank/DDBJ databases">
        <authorList>
            <person name="Dougan E. K."/>
            <person name="Rhodes N."/>
            <person name="Thang M."/>
            <person name="Chan C."/>
        </authorList>
    </citation>
    <scope>NUCLEOTIDE SEQUENCE</scope>
</reference>
<dbReference type="Pfam" id="PF13855">
    <property type="entry name" value="LRR_8"/>
    <property type="match status" value="1"/>
</dbReference>
<dbReference type="EMBL" id="CAJNIZ010043138">
    <property type="protein sequence ID" value="CAE7650910.1"/>
    <property type="molecule type" value="Genomic_DNA"/>
</dbReference>
<dbReference type="OrthoDB" id="447824at2759"/>
<dbReference type="PANTHER" id="PTHR24373:SF275">
    <property type="entry name" value="TIR DOMAIN-CONTAINING PROTEIN"/>
    <property type="match status" value="1"/>
</dbReference>
<evidence type="ECO:0000256" key="3">
    <source>
        <dbReference type="ARBA" id="ARBA00022737"/>
    </source>
</evidence>
<dbReference type="InterPro" id="IPR003591">
    <property type="entry name" value="Leu-rich_rpt_typical-subtyp"/>
</dbReference>
<feature type="transmembrane region" description="Helical" evidence="4">
    <location>
        <begin position="262"/>
        <end position="281"/>
    </location>
</feature>
<feature type="transmembrane region" description="Helical" evidence="4">
    <location>
        <begin position="218"/>
        <end position="242"/>
    </location>
</feature>
<dbReference type="InterPro" id="IPR001611">
    <property type="entry name" value="Leu-rich_rpt"/>
</dbReference>